<keyword evidence="2" id="KW-1185">Reference proteome</keyword>
<organism evidence="1 2">
    <name type="scientific">Streptomyces stramineus</name>
    <dbReference type="NCBI Taxonomy" id="173861"/>
    <lineage>
        <taxon>Bacteria</taxon>
        <taxon>Bacillati</taxon>
        <taxon>Actinomycetota</taxon>
        <taxon>Actinomycetes</taxon>
        <taxon>Kitasatosporales</taxon>
        <taxon>Streptomycetaceae</taxon>
        <taxon>Streptomyces</taxon>
    </lineage>
</organism>
<comment type="caution">
    <text evidence="1">The sequence shown here is derived from an EMBL/GenBank/DDBJ whole genome shotgun (WGS) entry which is preliminary data.</text>
</comment>
<reference evidence="2" key="1">
    <citation type="journal article" date="2019" name="Int. J. Syst. Evol. Microbiol.">
        <title>The Global Catalogue of Microorganisms (GCM) 10K type strain sequencing project: providing services to taxonomists for standard genome sequencing and annotation.</title>
        <authorList>
            <consortium name="The Broad Institute Genomics Platform"/>
            <consortium name="The Broad Institute Genome Sequencing Center for Infectious Disease"/>
            <person name="Wu L."/>
            <person name="Ma J."/>
        </authorList>
    </citation>
    <scope>NUCLEOTIDE SEQUENCE [LARGE SCALE GENOMIC DNA]</scope>
    <source>
        <strain evidence="2">JCM 10649</strain>
    </source>
</reference>
<accession>A0ABP3LIV8</accession>
<protein>
    <submittedName>
        <fullName evidence="1">Uncharacterized protein</fullName>
    </submittedName>
</protein>
<dbReference type="EMBL" id="BAAAHB010000210">
    <property type="protein sequence ID" value="GAA0499683.1"/>
    <property type="molecule type" value="Genomic_DNA"/>
</dbReference>
<proteinExistence type="predicted"/>
<name>A0ABP3LIV8_9ACTN</name>
<gene>
    <name evidence="1" type="ORF">GCM10009544_67220</name>
</gene>
<evidence type="ECO:0000313" key="1">
    <source>
        <dbReference type="EMBL" id="GAA0499683.1"/>
    </source>
</evidence>
<sequence length="55" mass="5381">MKCPGNYGGYQPQEGFMGVPVTGGLIDSVIGIVTGAVAGIAPQALALVRGPGVPV</sequence>
<evidence type="ECO:0000313" key="2">
    <source>
        <dbReference type="Proteomes" id="UP001499895"/>
    </source>
</evidence>
<dbReference type="Proteomes" id="UP001499895">
    <property type="component" value="Unassembled WGS sequence"/>
</dbReference>